<evidence type="ECO:0000259" key="6">
    <source>
        <dbReference type="PROSITE" id="PS50977"/>
    </source>
</evidence>
<dbReference type="Pfam" id="PF00440">
    <property type="entry name" value="TetR_N"/>
    <property type="match status" value="1"/>
</dbReference>
<dbReference type="PANTHER" id="PTHR30055">
    <property type="entry name" value="HTH-TYPE TRANSCRIPTIONAL REGULATOR RUTR"/>
    <property type="match status" value="1"/>
</dbReference>
<keyword evidence="3" id="KW-0804">Transcription</keyword>
<gene>
    <name evidence="7" type="ORF">ACFO9E_17330</name>
</gene>
<organism evidence="7 8">
    <name type="scientific">Streptomyces maoxianensis</name>
    <dbReference type="NCBI Taxonomy" id="1459942"/>
    <lineage>
        <taxon>Bacteria</taxon>
        <taxon>Bacillati</taxon>
        <taxon>Actinomycetota</taxon>
        <taxon>Actinomycetes</taxon>
        <taxon>Kitasatosporales</taxon>
        <taxon>Streptomycetaceae</taxon>
        <taxon>Streptomyces</taxon>
    </lineage>
</organism>
<feature type="DNA-binding region" description="H-T-H motif" evidence="4">
    <location>
        <begin position="83"/>
        <end position="102"/>
    </location>
</feature>
<reference evidence="8" key="1">
    <citation type="journal article" date="2019" name="Int. J. Syst. Evol. Microbiol.">
        <title>The Global Catalogue of Microorganisms (GCM) 10K type strain sequencing project: providing services to taxonomists for standard genome sequencing and annotation.</title>
        <authorList>
            <consortium name="The Broad Institute Genomics Platform"/>
            <consortium name="The Broad Institute Genome Sequencing Center for Infectious Disease"/>
            <person name="Wu L."/>
            <person name="Ma J."/>
        </authorList>
    </citation>
    <scope>NUCLEOTIDE SEQUENCE [LARGE SCALE GENOMIC DNA]</scope>
    <source>
        <strain evidence="8">CGMCC 4.7139</strain>
    </source>
</reference>
<dbReference type="RefSeq" id="WP_381196484.1">
    <property type="nucleotide sequence ID" value="NZ_JBHSFE010000014.1"/>
</dbReference>
<dbReference type="InterPro" id="IPR041674">
    <property type="entry name" value="TetR_C_22"/>
</dbReference>
<keyword evidence="8" id="KW-1185">Reference proteome</keyword>
<name>A0ABV9G912_9ACTN</name>
<protein>
    <submittedName>
        <fullName evidence="7">TetR family transcriptional regulator</fullName>
    </submittedName>
</protein>
<feature type="region of interest" description="Disordered" evidence="5">
    <location>
        <begin position="1"/>
        <end position="59"/>
    </location>
</feature>
<evidence type="ECO:0000256" key="5">
    <source>
        <dbReference type="SAM" id="MobiDB-lite"/>
    </source>
</evidence>
<dbReference type="PANTHER" id="PTHR30055:SF234">
    <property type="entry name" value="HTH-TYPE TRANSCRIPTIONAL REGULATOR BETI"/>
    <property type="match status" value="1"/>
</dbReference>
<evidence type="ECO:0000256" key="2">
    <source>
        <dbReference type="ARBA" id="ARBA00023125"/>
    </source>
</evidence>
<dbReference type="InterPro" id="IPR023772">
    <property type="entry name" value="DNA-bd_HTH_TetR-type_CS"/>
</dbReference>
<keyword evidence="1" id="KW-0805">Transcription regulation</keyword>
<dbReference type="SUPFAM" id="SSF46689">
    <property type="entry name" value="Homeodomain-like"/>
    <property type="match status" value="1"/>
</dbReference>
<evidence type="ECO:0000256" key="3">
    <source>
        <dbReference type="ARBA" id="ARBA00023163"/>
    </source>
</evidence>
<feature type="compositionally biased region" description="Low complexity" evidence="5">
    <location>
        <begin position="7"/>
        <end position="28"/>
    </location>
</feature>
<dbReference type="EMBL" id="JBHSFE010000014">
    <property type="protein sequence ID" value="MFC4609565.1"/>
    <property type="molecule type" value="Genomic_DNA"/>
</dbReference>
<dbReference type="InterPro" id="IPR001647">
    <property type="entry name" value="HTH_TetR"/>
</dbReference>
<dbReference type="Pfam" id="PF17928">
    <property type="entry name" value="TetR_C_22"/>
    <property type="match status" value="1"/>
</dbReference>
<dbReference type="PROSITE" id="PS01081">
    <property type="entry name" value="HTH_TETR_1"/>
    <property type="match status" value="1"/>
</dbReference>
<evidence type="ECO:0000313" key="8">
    <source>
        <dbReference type="Proteomes" id="UP001595993"/>
    </source>
</evidence>
<feature type="domain" description="HTH tetR-type" evidence="6">
    <location>
        <begin position="60"/>
        <end position="120"/>
    </location>
</feature>
<keyword evidence="2 4" id="KW-0238">DNA-binding</keyword>
<dbReference type="PRINTS" id="PR00455">
    <property type="entry name" value="HTHTETR"/>
</dbReference>
<dbReference type="InterPro" id="IPR009057">
    <property type="entry name" value="Homeodomain-like_sf"/>
</dbReference>
<evidence type="ECO:0000256" key="4">
    <source>
        <dbReference type="PROSITE-ProRule" id="PRU00335"/>
    </source>
</evidence>
<evidence type="ECO:0000313" key="7">
    <source>
        <dbReference type="EMBL" id="MFC4609565.1"/>
    </source>
</evidence>
<comment type="caution">
    <text evidence="7">The sequence shown here is derived from an EMBL/GenBank/DDBJ whole genome shotgun (WGS) entry which is preliminary data.</text>
</comment>
<feature type="compositionally biased region" description="Polar residues" evidence="5">
    <location>
        <begin position="29"/>
        <end position="46"/>
    </location>
</feature>
<dbReference type="Proteomes" id="UP001595993">
    <property type="component" value="Unassembled WGS sequence"/>
</dbReference>
<dbReference type="PROSITE" id="PS50977">
    <property type="entry name" value="HTH_TETR_2"/>
    <property type="match status" value="1"/>
</dbReference>
<dbReference type="InterPro" id="IPR050109">
    <property type="entry name" value="HTH-type_TetR-like_transc_reg"/>
</dbReference>
<sequence length="265" mass="28172">MPEEPTTPETAAAAATAAAKGAPRPASTTRAGQDSGTSKDSGTASTPGAARPRRRQARGERRIAQLLEAAANVFCSSGYTAASTNAIAREAGVSPGTLYQFFPNKEAIAVELGGQLLDRWRESHGAALTAANLDLPLDDLLDAVLDPLFEFNHENPAFAVLMHGPDIPGQITQEFNALHEGLLTRIEEIVAGYLPEAPPAELSRTATTIFAIFKAGLDLVLAHEGEERQAYITEIKKVMFGYLNPILGEAVPPTTERRNAAPHSH</sequence>
<evidence type="ECO:0000256" key="1">
    <source>
        <dbReference type="ARBA" id="ARBA00023015"/>
    </source>
</evidence>
<accession>A0ABV9G912</accession>
<dbReference type="Gene3D" id="1.10.357.10">
    <property type="entry name" value="Tetracycline Repressor, domain 2"/>
    <property type="match status" value="1"/>
</dbReference>
<proteinExistence type="predicted"/>